<sequence>MRLPLRSMAYGWDEWNDPGLDPQGALLQPMACTHELERSKPWRACAKVKGHGGKRGSKGE</sequence>
<reference evidence="1 2" key="1">
    <citation type="submission" date="2019-03" db="EMBL/GenBank/DDBJ databases">
        <title>First draft genome of Liparis tanakae, snailfish: a comprehensive survey of snailfish specific genes.</title>
        <authorList>
            <person name="Kim W."/>
            <person name="Song I."/>
            <person name="Jeong J.-H."/>
            <person name="Kim D."/>
            <person name="Kim S."/>
            <person name="Ryu S."/>
            <person name="Song J.Y."/>
            <person name="Lee S.K."/>
        </authorList>
    </citation>
    <scope>NUCLEOTIDE SEQUENCE [LARGE SCALE GENOMIC DNA]</scope>
    <source>
        <tissue evidence="1">Muscle</tissue>
    </source>
</reference>
<proteinExistence type="predicted"/>
<protein>
    <submittedName>
        <fullName evidence="1">Uncharacterized protein</fullName>
    </submittedName>
</protein>
<comment type="caution">
    <text evidence="1">The sequence shown here is derived from an EMBL/GenBank/DDBJ whole genome shotgun (WGS) entry which is preliminary data.</text>
</comment>
<dbReference type="Proteomes" id="UP000314294">
    <property type="component" value="Unassembled WGS sequence"/>
</dbReference>
<dbReference type="EMBL" id="SRLO01013458">
    <property type="protein sequence ID" value="TNN25090.1"/>
    <property type="molecule type" value="Genomic_DNA"/>
</dbReference>
<organism evidence="1 2">
    <name type="scientific">Liparis tanakae</name>
    <name type="common">Tanaka's snailfish</name>
    <dbReference type="NCBI Taxonomy" id="230148"/>
    <lineage>
        <taxon>Eukaryota</taxon>
        <taxon>Metazoa</taxon>
        <taxon>Chordata</taxon>
        <taxon>Craniata</taxon>
        <taxon>Vertebrata</taxon>
        <taxon>Euteleostomi</taxon>
        <taxon>Actinopterygii</taxon>
        <taxon>Neopterygii</taxon>
        <taxon>Teleostei</taxon>
        <taxon>Neoteleostei</taxon>
        <taxon>Acanthomorphata</taxon>
        <taxon>Eupercaria</taxon>
        <taxon>Perciformes</taxon>
        <taxon>Cottioidei</taxon>
        <taxon>Cottales</taxon>
        <taxon>Liparidae</taxon>
        <taxon>Liparis</taxon>
    </lineage>
</organism>
<gene>
    <name evidence="1" type="ORF">EYF80_064783</name>
</gene>
<evidence type="ECO:0000313" key="2">
    <source>
        <dbReference type="Proteomes" id="UP000314294"/>
    </source>
</evidence>
<name>A0A4Z2E939_9TELE</name>
<accession>A0A4Z2E939</accession>
<keyword evidence="2" id="KW-1185">Reference proteome</keyword>
<dbReference type="AlphaFoldDB" id="A0A4Z2E939"/>
<evidence type="ECO:0000313" key="1">
    <source>
        <dbReference type="EMBL" id="TNN25090.1"/>
    </source>
</evidence>